<reference evidence="2" key="2">
    <citation type="submission" date="2025-09" db="UniProtKB">
        <authorList>
            <consortium name="Ensembl"/>
        </authorList>
    </citation>
    <scope>IDENTIFICATION</scope>
</reference>
<accession>A0A8C7BJD2</accession>
<feature type="chain" id="PRO_5034623996" evidence="1">
    <location>
        <begin position="28"/>
        <end position="64"/>
    </location>
</feature>
<feature type="signal peptide" evidence="1">
    <location>
        <begin position="1"/>
        <end position="27"/>
    </location>
</feature>
<dbReference type="AlphaFoldDB" id="A0A8C7BJD2"/>
<proteinExistence type="predicted"/>
<keyword evidence="1" id="KW-0732">Signal</keyword>
<protein>
    <submittedName>
        <fullName evidence="2">Uncharacterized protein</fullName>
    </submittedName>
</protein>
<dbReference type="Ensembl" id="ENSNVIT00000021633.1">
    <property type="protein sequence ID" value="ENSNVIP00000018543.1"/>
    <property type="gene ID" value="ENSNVIG00000014533.1"/>
</dbReference>
<dbReference type="Proteomes" id="UP000694425">
    <property type="component" value="Unplaced"/>
</dbReference>
<evidence type="ECO:0000313" key="3">
    <source>
        <dbReference type="Proteomes" id="UP000694425"/>
    </source>
</evidence>
<organism evidence="2 3">
    <name type="scientific">Neovison vison</name>
    <name type="common">American mink</name>
    <name type="synonym">Mustela vison</name>
    <dbReference type="NCBI Taxonomy" id="452646"/>
    <lineage>
        <taxon>Eukaryota</taxon>
        <taxon>Metazoa</taxon>
        <taxon>Chordata</taxon>
        <taxon>Craniata</taxon>
        <taxon>Vertebrata</taxon>
        <taxon>Euteleostomi</taxon>
        <taxon>Mammalia</taxon>
        <taxon>Eutheria</taxon>
        <taxon>Laurasiatheria</taxon>
        <taxon>Carnivora</taxon>
        <taxon>Caniformia</taxon>
        <taxon>Musteloidea</taxon>
        <taxon>Mustelidae</taxon>
        <taxon>Mustelinae</taxon>
        <taxon>Neogale</taxon>
    </lineage>
</organism>
<evidence type="ECO:0000313" key="2">
    <source>
        <dbReference type="Ensembl" id="ENSNVIP00000018543.1"/>
    </source>
</evidence>
<sequence length="64" mass="7282">MQASLSTDHCSLTHLLWLVQRSLTVTAHKWDCSGTLAMWNREDPCFLDQESVCWASVFSARVVI</sequence>
<dbReference type="GeneTree" id="ENSGT00950000185130"/>
<name>A0A8C7BJD2_NEOVI</name>
<reference evidence="2" key="1">
    <citation type="submission" date="2025-08" db="UniProtKB">
        <authorList>
            <consortium name="Ensembl"/>
        </authorList>
    </citation>
    <scope>IDENTIFICATION</scope>
</reference>
<keyword evidence="3" id="KW-1185">Reference proteome</keyword>
<evidence type="ECO:0000256" key="1">
    <source>
        <dbReference type="SAM" id="SignalP"/>
    </source>
</evidence>